<evidence type="ECO:0000313" key="5">
    <source>
        <dbReference type="EMBL" id="KAK2152785.1"/>
    </source>
</evidence>
<dbReference type="SUPFAM" id="SSF49842">
    <property type="entry name" value="TNF-like"/>
    <property type="match status" value="1"/>
</dbReference>
<evidence type="ECO:0000259" key="4">
    <source>
        <dbReference type="Pfam" id="PF00229"/>
    </source>
</evidence>
<reference evidence="5" key="1">
    <citation type="journal article" date="2023" name="Mol. Biol. Evol.">
        <title>Third-Generation Sequencing Reveals the Adaptive Role of the Epigenome in Three Deep-Sea Polychaetes.</title>
        <authorList>
            <person name="Perez M."/>
            <person name="Aroh O."/>
            <person name="Sun Y."/>
            <person name="Lan Y."/>
            <person name="Juniper S.K."/>
            <person name="Young C.R."/>
            <person name="Angers B."/>
            <person name="Qian P.Y."/>
        </authorList>
    </citation>
    <scope>NUCLEOTIDE SEQUENCE</scope>
    <source>
        <strain evidence="5">P08H-3</strain>
    </source>
</reference>
<name>A0AAD9N113_9ANNE</name>
<dbReference type="GO" id="GO:0016020">
    <property type="term" value="C:membrane"/>
    <property type="evidence" value="ECO:0007669"/>
    <property type="project" value="InterPro"/>
</dbReference>
<evidence type="ECO:0000256" key="2">
    <source>
        <dbReference type="SAM" id="MobiDB-lite"/>
    </source>
</evidence>
<feature type="region of interest" description="Disordered" evidence="2">
    <location>
        <begin position="191"/>
        <end position="215"/>
    </location>
</feature>
<gene>
    <name evidence="5" type="ORF">LSH36_318g03019</name>
</gene>
<dbReference type="Proteomes" id="UP001208570">
    <property type="component" value="Unassembled WGS sequence"/>
</dbReference>
<keyword evidence="6" id="KW-1185">Reference proteome</keyword>
<keyword evidence="3" id="KW-0472">Membrane</keyword>
<keyword evidence="3" id="KW-1133">Transmembrane helix</keyword>
<dbReference type="Gene3D" id="2.60.120.40">
    <property type="match status" value="1"/>
</dbReference>
<dbReference type="GO" id="GO:0005164">
    <property type="term" value="F:tumor necrosis factor receptor binding"/>
    <property type="evidence" value="ECO:0007669"/>
    <property type="project" value="InterPro"/>
</dbReference>
<dbReference type="EMBL" id="JAODUP010000318">
    <property type="protein sequence ID" value="KAK2152785.1"/>
    <property type="molecule type" value="Genomic_DNA"/>
</dbReference>
<dbReference type="GO" id="GO:0006955">
    <property type="term" value="P:immune response"/>
    <property type="evidence" value="ECO:0007669"/>
    <property type="project" value="InterPro"/>
</dbReference>
<organism evidence="5 6">
    <name type="scientific">Paralvinella palmiformis</name>
    <dbReference type="NCBI Taxonomy" id="53620"/>
    <lineage>
        <taxon>Eukaryota</taxon>
        <taxon>Metazoa</taxon>
        <taxon>Spiralia</taxon>
        <taxon>Lophotrochozoa</taxon>
        <taxon>Annelida</taxon>
        <taxon>Polychaeta</taxon>
        <taxon>Sedentaria</taxon>
        <taxon>Canalipalpata</taxon>
        <taxon>Terebellida</taxon>
        <taxon>Terebelliformia</taxon>
        <taxon>Alvinellidae</taxon>
        <taxon>Paralvinella</taxon>
    </lineage>
</organism>
<evidence type="ECO:0000313" key="6">
    <source>
        <dbReference type="Proteomes" id="UP001208570"/>
    </source>
</evidence>
<dbReference type="Pfam" id="PF00229">
    <property type="entry name" value="TNF"/>
    <property type="match status" value="1"/>
</dbReference>
<protein>
    <recommendedName>
        <fullName evidence="4">THD domain-containing protein</fullName>
    </recommendedName>
</protein>
<feature type="compositionally biased region" description="Basic and acidic residues" evidence="2">
    <location>
        <begin position="193"/>
        <end position="203"/>
    </location>
</feature>
<dbReference type="InterPro" id="IPR006052">
    <property type="entry name" value="TNF_dom"/>
</dbReference>
<comment type="caution">
    <text evidence="5">The sequence shown here is derived from an EMBL/GenBank/DDBJ whole genome shotgun (WGS) entry which is preliminary data.</text>
</comment>
<keyword evidence="3" id="KW-0812">Transmembrane</keyword>
<evidence type="ECO:0000256" key="3">
    <source>
        <dbReference type="SAM" id="Phobius"/>
    </source>
</evidence>
<comment type="similarity">
    <text evidence="1">Belongs to the tumor necrosis factor family.</text>
</comment>
<sequence length="360" mass="41602">MYQMSKDNTCIRYQQDLYRKRNQTNGTFHPRRRPVYYRVGWSFSNRTTFLSRVECAATMMECLDYEQRLKICEGLLRPQHRTDDKRSSSCRCIYLMLTWCVLSTLLLAASSGYILYGFIRIDGPLGDRHWWRFYDGHERLVGPDRASWCFWNRSKETGRIIVNSVREGLVPDLKKATFVHMIGQIGRVTSKGNEAKSKMKHPSDMPTPGSNSRETPTPIVTWFQDGIGCRIGASIQYDKRRGQFQIARSGNYILYSHMTFQPPPHIVYRRQRDGKGLEFTFEHVVGAKRRGEEREVLKDRITVTCPTVQRYGGRPHPCHVADQAAILWLEAGDQLKVKAAPIQYVLGDLKSSYFGCVLLN</sequence>
<feature type="transmembrane region" description="Helical" evidence="3">
    <location>
        <begin position="93"/>
        <end position="119"/>
    </location>
</feature>
<proteinExistence type="inferred from homology"/>
<accession>A0AAD9N113</accession>
<dbReference type="AlphaFoldDB" id="A0AAD9N113"/>
<dbReference type="InterPro" id="IPR008983">
    <property type="entry name" value="Tumour_necrosis_fac-like_dom"/>
</dbReference>
<feature type="domain" description="THD" evidence="4">
    <location>
        <begin position="224"/>
        <end position="359"/>
    </location>
</feature>
<evidence type="ECO:0000256" key="1">
    <source>
        <dbReference type="ARBA" id="ARBA00008670"/>
    </source>
</evidence>